<name>A0A0F5FQB2_9HYPH</name>
<keyword evidence="1" id="KW-0812">Transmembrane</keyword>
<dbReference type="PATRIC" id="fig|443610.3.peg.1533"/>
<comment type="caution">
    <text evidence="2">The sequence shown here is derived from an EMBL/GenBank/DDBJ whole genome shotgun (WGS) entry which is preliminary data.</text>
</comment>
<dbReference type="AlphaFoldDB" id="A0A0F5FQB2"/>
<keyword evidence="1" id="KW-1133">Transmembrane helix</keyword>
<accession>A0A0F5FQB2</accession>
<dbReference type="STRING" id="443610.VE25_16190"/>
<reference evidence="2 3" key="1">
    <citation type="submission" date="2015-03" db="EMBL/GenBank/DDBJ databases">
        <authorList>
            <person name="Hassan Y.I."/>
            <person name="Lepp D."/>
            <person name="Li X.-Z."/>
            <person name="Zhou T."/>
        </authorList>
    </citation>
    <scope>NUCLEOTIDE SEQUENCE [LARGE SCALE GENOMIC DNA]</scope>
    <source>
        <strain evidence="2 3">BD-c194</strain>
    </source>
</reference>
<evidence type="ECO:0000256" key="1">
    <source>
        <dbReference type="SAM" id="Phobius"/>
    </source>
</evidence>
<feature type="transmembrane region" description="Helical" evidence="1">
    <location>
        <begin position="56"/>
        <end position="75"/>
    </location>
</feature>
<evidence type="ECO:0000313" key="2">
    <source>
        <dbReference type="EMBL" id="KKB10770.1"/>
    </source>
</evidence>
<keyword evidence="1" id="KW-0472">Membrane</keyword>
<sequence>MHSDVLRYGLLSGLRVLMLAALLAASLGTALAVGLVLARMGQLGTCQDGACELAAAVYVMPIGGVVLYYAALFALSRFARSRRSRTDA</sequence>
<protein>
    <submittedName>
        <fullName evidence="2">Uncharacterized protein</fullName>
    </submittedName>
</protein>
<keyword evidence="3" id="KW-1185">Reference proteome</keyword>
<dbReference type="Proteomes" id="UP000033632">
    <property type="component" value="Unassembled WGS sequence"/>
</dbReference>
<dbReference type="EMBL" id="JZEX01000134">
    <property type="protein sequence ID" value="KKB10770.1"/>
    <property type="molecule type" value="Genomic_DNA"/>
</dbReference>
<evidence type="ECO:0000313" key="3">
    <source>
        <dbReference type="Proteomes" id="UP000033632"/>
    </source>
</evidence>
<gene>
    <name evidence="2" type="ORF">VE25_16190</name>
</gene>
<dbReference type="RefSeq" id="WP_046109694.1">
    <property type="nucleotide sequence ID" value="NZ_JZEX01000134.1"/>
</dbReference>
<organism evidence="2 3">
    <name type="scientific">Devosia geojensis</name>
    <dbReference type="NCBI Taxonomy" id="443610"/>
    <lineage>
        <taxon>Bacteria</taxon>
        <taxon>Pseudomonadati</taxon>
        <taxon>Pseudomonadota</taxon>
        <taxon>Alphaproteobacteria</taxon>
        <taxon>Hyphomicrobiales</taxon>
        <taxon>Devosiaceae</taxon>
        <taxon>Devosia</taxon>
    </lineage>
</organism>
<proteinExistence type="predicted"/>